<dbReference type="EMBL" id="FXAO01000007">
    <property type="protein sequence ID" value="SMG43623.1"/>
    <property type="molecule type" value="Genomic_DNA"/>
</dbReference>
<gene>
    <name evidence="2" type="ORF">SAMN03080602_03179</name>
</gene>
<dbReference type="STRING" id="188872.SAMN03080602_03179"/>
<evidence type="ECO:0000259" key="1">
    <source>
        <dbReference type="Pfam" id="PF00534"/>
    </source>
</evidence>
<sequence>MENQKSKILFLIQFPPPVHGVSVINKHIFNLSIFDEEYIKDVVELKFSEDLTTLSKLNLKKVLRTLKIAYELLLKGIKIKPQFVYFTISPANNTFYRDLIFVFIIKLLRIKPIYHLHGKGISDNVQKNPFVRNIYKWVFNNSAIIHLSDGLVRRELHPLQLKNAIIYVLPNGIINQYPIQTFPITEKKDDVLFLSNLFPSKGIFILLQAIKLVKDHIPTIKVNIVGDTVNNQILREVKRLIVKYKLEQNVIIHGKKLGKEKSIFLENTKIFVHPTLNDAFPLVILEALQNGLPVITTNEGAIPEIIDDETGIIIQKNDPEQLALKIISLLSDQEHLKTLSKNCVDQFNERYTASIFNKNVHKIFMTIINKKIND</sequence>
<dbReference type="AlphaFoldDB" id="A0A1X7KQV8"/>
<dbReference type="Proteomes" id="UP000193420">
    <property type="component" value="Unassembled WGS sequence"/>
</dbReference>
<dbReference type="Gene3D" id="3.40.50.2000">
    <property type="entry name" value="Glycogen Phosphorylase B"/>
    <property type="match status" value="2"/>
</dbReference>
<accession>A0A1X7KQV8</accession>
<keyword evidence="3" id="KW-1185">Reference proteome</keyword>
<name>A0A1X7KQV8_9FLAO</name>
<evidence type="ECO:0000313" key="2">
    <source>
        <dbReference type="EMBL" id="SMG43623.1"/>
    </source>
</evidence>
<dbReference type="SUPFAM" id="SSF53756">
    <property type="entry name" value="UDP-Glycosyltransferase/glycogen phosphorylase"/>
    <property type="match status" value="1"/>
</dbReference>
<keyword evidence="2" id="KW-0808">Transferase</keyword>
<dbReference type="CDD" id="cd03801">
    <property type="entry name" value="GT4_PimA-like"/>
    <property type="match status" value="1"/>
</dbReference>
<dbReference type="PANTHER" id="PTHR12526:SF630">
    <property type="entry name" value="GLYCOSYLTRANSFERASE"/>
    <property type="match status" value="1"/>
</dbReference>
<dbReference type="OrthoDB" id="7560678at2"/>
<dbReference type="GO" id="GO:0016757">
    <property type="term" value="F:glycosyltransferase activity"/>
    <property type="evidence" value="ECO:0007669"/>
    <property type="project" value="InterPro"/>
</dbReference>
<dbReference type="InterPro" id="IPR001296">
    <property type="entry name" value="Glyco_trans_1"/>
</dbReference>
<evidence type="ECO:0000313" key="3">
    <source>
        <dbReference type="Proteomes" id="UP000193420"/>
    </source>
</evidence>
<dbReference type="Pfam" id="PF00534">
    <property type="entry name" value="Glycos_transf_1"/>
    <property type="match status" value="1"/>
</dbReference>
<reference evidence="3" key="1">
    <citation type="submission" date="2017-04" db="EMBL/GenBank/DDBJ databases">
        <authorList>
            <person name="Varghese N."/>
            <person name="Submissions S."/>
        </authorList>
    </citation>
    <scope>NUCLEOTIDE SEQUENCE [LARGE SCALE GENOMIC DNA]</scope>
    <source>
        <strain evidence="3">DSM 19835</strain>
    </source>
</reference>
<protein>
    <submittedName>
        <fullName evidence="2">Glycosyltransferase involved in cell wall bisynthesis</fullName>
    </submittedName>
</protein>
<feature type="domain" description="Glycosyl transferase family 1" evidence="1">
    <location>
        <begin position="183"/>
        <end position="342"/>
    </location>
</feature>
<dbReference type="PANTHER" id="PTHR12526">
    <property type="entry name" value="GLYCOSYLTRANSFERASE"/>
    <property type="match status" value="1"/>
</dbReference>
<proteinExistence type="predicted"/>
<organism evidence="2 3">
    <name type="scientific">Arenibacter troitsensis</name>
    <dbReference type="NCBI Taxonomy" id="188872"/>
    <lineage>
        <taxon>Bacteria</taxon>
        <taxon>Pseudomonadati</taxon>
        <taxon>Bacteroidota</taxon>
        <taxon>Flavobacteriia</taxon>
        <taxon>Flavobacteriales</taxon>
        <taxon>Flavobacteriaceae</taxon>
        <taxon>Arenibacter</taxon>
    </lineage>
</organism>